<dbReference type="Gene3D" id="3.40.50.880">
    <property type="match status" value="1"/>
</dbReference>
<dbReference type="CDD" id="cd03135">
    <property type="entry name" value="GATase1_DJ-1"/>
    <property type="match status" value="1"/>
</dbReference>
<gene>
    <name evidence="2" type="ORF">IAB60_10700</name>
</gene>
<dbReference type="InterPro" id="IPR050325">
    <property type="entry name" value="Prot/Nucl_acid_deglycase"/>
</dbReference>
<dbReference type="InterPro" id="IPR006287">
    <property type="entry name" value="DJ-1"/>
</dbReference>
<sequence length="185" mass="19290">MKAVVYACMADGLEEVECLAAVDVMIRSGITVKLVSMTGNPVVTGAHGIRITADLLWEESQPDEADCIFLPGGMPGTAHLAAHKELGEALVKAVSEERRVAAICAAPSVLGGLGLLKGKKATCYPGFEDKLTGAEYTSQGVITDGLVTTARGLGYALDLGLEISRLLVGQETSAKVKAAIQYDQV</sequence>
<dbReference type="AlphaFoldDB" id="A0A9D1GLK0"/>
<dbReference type="Pfam" id="PF01965">
    <property type="entry name" value="DJ-1_PfpI"/>
    <property type="match status" value="1"/>
</dbReference>
<proteinExistence type="predicted"/>
<evidence type="ECO:0000313" key="2">
    <source>
        <dbReference type="EMBL" id="HIT42539.1"/>
    </source>
</evidence>
<dbReference type="GO" id="GO:0005737">
    <property type="term" value="C:cytoplasm"/>
    <property type="evidence" value="ECO:0007669"/>
    <property type="project" value="TreeGrafter"/>
</dbReference>
<dbReference type="InterPro" id="IPR029062">
    <property type="entry name" value="Class_I_gatase-like"/>
</dbReference>
<reference evidence="2" key="1">
    <citation type="submission" date="2020-10" db="EMBL/GenBank/DDBJ databases">
        <authorList>
            <person name="Gilroy R."/>
        </authorList>
    </citation>
    <scope>NUCLEOTIDE SEQUENCE</scope>
    <source>
        <strain evidence="2">CHK123-3438</strain>
    </source>
</reference>
<dbReference type="Proteomes" id="UP000886860">
    <property type="component" value="Unassembled WGS sequence"/>
</dbReference>
<dbReference type="SUPFAM" id="SSF52317">
    <property type="entry name" value="Class I glutamine amidotransferase-like"/>
    <property type="match status" value="1"/>
</dbReference>
<evidence type="ECO:0000313" key="3">
    <source>
        <dbReference type="Proteomes" id="UP000886860"/>
    </source>
</evidence>
<evidence type="ECO:0000259" key="1">
    <source>
        <dbReference type="Pfam" id="PF01965"/>
    </source>
</evidence>
<name>A0A9D1GLK0_9FIRM</name>
<accession>A0A9D1GLK0</accession>
<dbReference type="EMBL" id="DVKS01000183">
    <property type="protein sequence ID" value="HIT42539.1"/>
    <property type="molecule type" value="Genomic_DNA"/>
</dbReference>
<dbReference type="PANTHER" id="PTHR48094">
    <property type="entry name" value="PROTEIN/NUCLEIC ACID DEGLYCASE DJ-1-RELATED"/>
    <property type="match status" value="1"/>
</dbReference>
<feature type="domain" description="DJ-1/PfpI" evidence="1">
    <location>
        <begin position="5"/>
        <end position="164"/>
    </location>
</feature>
<organism evidence="2 3">
    <name type="scientific">Candidatus Caccovicinus merdipullorum</name>
    <dbReference type="NCBI Taxonomy" id="2840724"/>
    <lineage>
        <taxon>Bacteria</taxon>
        <taxon>Bacillati</taxon>
        <taxon>Bacillota</taxon>
        <taxon>Clostridia</taxon>
        <taxon>Eubacteriales</taxon>
        <taxon>Candidatus Caccovicinus</taxon>
    </lineage>
</organism>
<dbReference type="PANTHER" id="PTHR48094:SF12">
    <property type="entry name" value="PARKINSON DISEASE PROTEIN 7 HOMOLOG"/>
    <property type="match status" value="1"/>
</dbReference>
<protein>
    <submittedName>
        <fullName evidence="2">DJ-1/PfpI family protein</fullName>
    </submittedName>
</protein>
<reference evidence="2" key="2">
    <citation type="journal article" date="2021" name="PeerJ">
        <title>Extensive microbial diversity within the chicken gut microbiome revealed by metagenomics and culture.</title>
        <authorList>
            <person name="Gilroy R."/>
            <person name="Ravi A."/>
            <person name="Getino M."/>
            <person name="Pursley I."/>
            <person name="Horton D.L."/>
            <person name="Alikhan N.F."/>
            <person name="Baker D."/>
            <person name="Gharbi K."/>
            <person name="Hall N."/>
            <person name="Watson M."/>
            <person name="Adriaenssens E.M."/>
            <person name="Foster-Nyarko E."/>
            <person name="Jarju S."/>
            <person name="Secka A."/>
            <person name="Antonio M."/>
            <person name="Oren A."/>
            <person name="Chaudhuri R.R."/>
            <person name="La Ragione R."/>
            <person name="Hildebrand F."/>
            <person name="Pallen M.J."/>
        </authorList>
    </citation>
    <scope>NUCLEOTIDE SEQUENCE</scope>
    <source>
        <strain evidence="2">CHK123-3438</strain>
    </source>
</reference>
<comment type="caution">
    <text evidence="2">The sequence shown here is derived from an EMBL/GenBank/DDBJ whole genome shotgun (WGS) entry which is preliminary data.</text>
</comment>
<dbReference type="InterPro" id="IPR002818">
    <property type="entry name" value="DJ-1/PfpI"/>
</dbReference>
<dbReference type="NCBIfam" id="TIGR01383">
    <property type="entry name" value="not_thiJ"/>
    <property type="match status" value="1"/>
</dbReference>